<dbReference type="Proteomes" id="UP001189429">
    <property type="component" value="Unassembled WGS sequence"/>
</dbReference>
<keyword evidence="3" id="KW-1185">Reference proteome</keyword>
<comment type="caution">
    <text evidence="2">The sequence shown here is derived from an EMBL/GenBank/DDBJ whole genome shotgun (WGS) entry which is preliminary data.</text>
</comment>
<dbReference type="EMBL" id="CAUYUJ010001225">
    <property type="protein sequence ID" value="CAK0794863.1"/>
    <property type="molecule type" value="Genomic_DNA"/>
</dbReference>
<feature type="region of interest" description="Disordered" evidence="1">
    <location>
        <begin position="1"/>
        <end position="71"/>
    </location>
</feature>
<proteinExistence type="predicted"/>
<evidence type="ECO:0000256" key="1">
    <source>
        <dbReference type="SAM" id="MobiDB-lite"/>
    </source>
</evidence>
<organism evidence="2 3">
    <name type="scientific">Prorocentrum cordatum</name>
    <dbReference type="NCBI Taxonomy" id="2364126"/>
    <lineage>
        <taxon>Eukaryota</taxon>
        <taxon>Sar</taxon>
        <taxon>Alveolata</taxon>
        <taxon>Dinophyceae</taxon>
        <taxon>Prorocentrales</taxon>
        <taxon>Prorocentraceae</taxon>
        <taxon>Prorocentrum</taxon>
    </lineage>
</organism>
<gene>
    <name evidence="2" type="ORF">PCOR1329_LOCUS4718</name>
</gene>
<sequence>MKAKDATASEALGDHQMASTTRNMNNEKVIDPNAGRSITYRLGPPNSERSTSRPETQKKAAKLRKQAKQSQGNFRLGCCKWWHLAANNVGFPPMMLLMLIR</sequence>
<accession>A0ABN9PSY6</accession>
<feature type="compositionally biased region" description="Polar residues" evidence="1">
    <location>
        <begin position="17"/>
        <end position="26"/>
    </location>
</feature>
<name>A0ABN9PSY6_9DINO</name>
<evidence type="ECO:0000313" key="2">
    <source>
        <dbReference type="EMBL" id="CAK0794863.1"/>
    </source>
</evidence>
<evidence type="ECO:0000313" key="3">
    <source>
        <dbReference type="Proteomes" id="UP001189429"/>
    </source>
</evidence>
<reference evidence="2" key="1">
    <citation type="submission" date="2023-10" db="EMBL/GenBank/DDBJ databases">
        <authorList>
            <person name="Chen Y."/>
            <person name="Shah S."/>
            <person name="Dougan E. K."/>
            <person name="Thang M."/>
            <person name="Chan C."/>
        </authorList>
    </citation>
    <scope>NUCLEOTIDE SEQUENCE [LARGE SCALE GENOMIC DNA]</scope>
</reference>
<protein>
    <submittedName>
        <fullName evidence="2">Uncharacterized protein</fullName>
    </submittedName>
</protein>